<gene>
    <name evidence="3" type="primary">nad6</name>
</gene>
<dbReference type="EMBL" id="MK007965">
    <property type="protein sequence ID" value="QGT15737.1"/>
    <property type="molecule type" value="Genomic_DNA"/>
</dbReference>
<feature type="chain" id="PRO_5029816994" evidence="2">
    <location>
        <begin position="16"/>
        <end position="160"/>
    </location>
</feature>
<dbReference type="AlphaFoldDB" id="A0A7L4XRB4"/>
<proteinExistence type="predicted"/>
<feature type="signal peptide" evidence="2">
    <location>
        <begin position="1"/>
        <end position="15"/>
    </location>
</feature>
<feature type="transmembrane region" description="Helical" evidence="1">
    <location>
        <begin position="46"/>
        <end position="67"/>
    </location>
</feature>
<accession>A0A7L4XRB4</accession>
<feature type="transmembrane region" description="Helical" evidence="1">
    <location>
        <begin position="21"/>
        <end position="40"/>
    </location>
</feature>
<evidence type="ECO:0000313" key="3">
    <source>
        <dbReference type="EMBL" id="QGT15737.1"/>
    </source>
</evidence>
<feature type="transmembrane region" description="Helical" evidence="1">
    <location>
        <begin position="79"/>
        <end position="97"/>
    </location>
</feature>
<evidence type="ECO:0000256" key="1">
    <source>
        <dbReference type="SAM" id="Phobius"/>
    </source>
</evidence>
<sequence>MNLMISMLTVSLCLTLSPNISPINMAFMIIIMIILSAIIIAHFKTWLSLILTLIFLGGMMIIVLYITKMTKKNFYQEKMKITMPLLISTILIINTLLTNSQPSTPNFHNIFTEVNQPNLELLLPNQPLLPLILFTMTFLLLVLILLVKMMSTSNTPLRIF</sequence>
<protein>
    <submittedName>
        <fullName evidence="3">NADH dehydrogenase subunit 6</fullName>
    </submittedName>
</protein>
<keyword evidence="3" id="KW-0496">Mitochondrion</keyword>
<keyword evidence="2" id="KW-0732">Signal</keyword>
<reference evidence="3" key="1">
    <citation type="submission" date="2018-10" db="EMBL/GenBank/DDBJ databases">
        <title>Complete mitochondrial genome of Tachaea chinensis Thielemann (Crustacea: Isopoda: Corallanidae).</title>
        <authorList>
            <person name="Zhao Y."/>
            <person name="Zhu X."/>
            <person name="Li Y."/>
        </authorList>
    </citation>
    <scope>NUCLEOTIDE SEQUENCE</scope>
</reference>
<keyword evidence="1" id="KW-0472">Membrane</keyword>
<keyword evidence="1" id="KW-1133">Transmembrane helix</keyword>
<evidence type="ECO:0000256" key="2">
    <source>
        <dbReference type="SAM" id="SignalP"/>
    </source>
</evidence>
<organism evidence="3">
    <name type="scientific">Tachaea chinensis</name>
    <dbReference type="NCBI Taxonomy" id="1862870"/>
    <lineage>
        <taxon>Eukaryota</taxon>
        <taxon>Metazoa</taxon>
        <taxon>Ecdysozoa</taxon>
        <taxon>Arthropoda</taxon>
        <taxon>Crustacea</taxon>
        <taxon>Multicrustacea</taxon>
        <taxon>Malacostraca</taxon>
        <taxon>Eumalacostraca</taxon>
        <taxon>Peracarida</taxon>
        <taxon>Isopoda</taxon>
        <taxon>Corallanidae</taxon>
        <taxon>Tachaea</taxon>
    </lineage>
</organism>
<geneLocation type="mitochondrion" evidence="3"/>
<name>A0A7L4XRB4_9CRUS</name>
<feature type="transmembrane region" description="Helical" evidence="1">
    <location>
        <begin position="128"/>
        <end position="147"/>
    </location>
</feature>
<keyword evidence="1" id="KW-0812">Transmembrane</keyword>